<dbReference type="InterPro" id="IPR040256">
    <property type="entry name" value="At4g02000-like"/>
</dbReference>
<reference evidence="1 2" key="1">
    <citation type="submission" date="2024-11" db="EMBL/GenBank/DDBJ databases">
        <title>A near-complete genome assembly of Cinchona calisaya.</title>
        <authorList>
            <person name="Lian D.C."/>
            <person name="Zhao X.W."/>
            <person name="Wei L."/>
        </authorList>
    </citation>
    <scope>NUCLEOTIDE SEQUENCE [LARGE SCALE GENOMIC DNA]</scope>
    <source>
        <tissue evidence="1">Nenye</tissue>
    </source>
</reference>
<sequence>MTAEQSWFSFTRVCVEIDVNCELSEQIPYENEKGEQLVQIVTYEWVLSKCRQCKKFGHLTYTCPLKPKKVWVPKKMEKPHPPTDAVMTTKKVFKVTVVDDKPQQMQEIRKPEELSTNDISVGKVVDAMQSVVFRLM</sequence>
<dbReference type="AlphaFoldDB" id="A0ABD2ZC90"/>
<name>A0ABD2ZC90_9GENT</name>
<evidence type="ECO:0000313" key="2">
    <source>
        <dbReference type="Proteomes" id="UP001630127"/>
    </source>
</evidence>
<evidence type="ECO:0000313" key="1">
    <source>
        <dbReference type="EMBL" id="KAL3516431.1"/>
    </source>
</evidence>
<keyword evidence="2" id="KW-1185">Reference proteome</keyword>
<proteinExistence type="predicted"/>
<dbReference type="PANTHER" id="PTHR31286:SF165">
    <property type="entry name" value="DUF4283 DOMAIN-CONTAINING PROTEIN"/>
    <property type="match status" value="1"/>
</dbReference>
<comment type="caution">
    <text evidence="1">The sequence shown here is derived from an EMBL/GenBank/DDBJ whole genome shotgun (WGS) entry which is preliminary data.</text>
</comment>
<protein>
    <recommendedName>
        <fullName evidence="3">CCHC-type domain-containing protein</fullName>
    </recommendedName>
</protein>
<accession>A0ABD2ZC90</accession>
<dbReference type="InterPro" id="IPR036875">
    <property type="entry name" value="Znf_CCHC_sf"/>
</dbReference>
<organism evidence="1 2">
    <name type="scientific">Cinchona calisaya</name>
    <dbReference type="NCBI Taxonomy" id="153742"/>
    <lineage>
        <taxon>Eukaryota</taxon>
        <taxon>Viridiplantae</taxon>
        <taxon>Streptophyta</taxon>
        <taxon>Embryophyta</taxon>
        <taxon>Tracheophyta</taxon>
        <taxon>Spermatophyta</taxon>
        <taxon>Magnoliopsida</taxon>
        <taxon>eudicotyledons</taxon>
        <taxon>Gunneridae</taxon>
        <taxon>Pentapetalae</taxon>
        <taxon>asterids</taxon>
        <taxon>lamiids</taxon>
        <taxon>Gentianales</taxon>
        <taxon>Rubiaceae</taxon>
        <taxon>Cinchonoideae</taxon>
        <taxon>Cinchoneae</taxon>
        <taxon>Cinchona</taxon>
    </lineage>
</organism>
<dbReference type="PANTHER" id="PTHR31286">
    <property type="entry name" value="GLYCINE-RICH CELL WALL STRUCTURAL PROTEIN 1.8-LIKE"/>
    <property type="match status" value="1"/>
</dbReference>
<dbReference type="Proteomes" id="UP001630127">
    <property type="component" value="Unassembled WGS sequence"/>
</dbReference>
<gene>
    <name evidence="1" type="ORF">ACH5RR_023333</name>
</gene>
<evidence type="ECO:0008006" key="3">
    <source>
        <dbReference type="Google" id="ProtNLM"/>
    </source>
</evidence>
<dbReference type="EMBL" id="JBJUIK010000010">
    <property type="protein sequence ID" value="KAL3516431.1"/>
    <property type="molecule type" value="Genomic_DNA"/>
</dbReference>
<dbReference type="SUPFAM" id="SSF57756">
    <property type="entry name" value="Retrovirus zinc finger-like domains"/>
    <property type="match status" value="1"/>
</dbReference>